<organism evidence="6 7">
    <name type="scientific">Saccharopolyspora flava</name>
    <dbReference type="NCBI Taxonomy" id="95161"/>
    <lineage>
        <taxon>Bacteria</taxon>
        <taxon>Bacillati</taxon>
        <taxon>Actinomycetota</taxon>
        <taxon>Actinomycetes</taxon>
        <taxon>Pseudonocardiales</taxon>
        <taxon>Pseudonocardiaceae</taxon>
        <taxon>Saccharopolyspora</taxon>
    </lineage>
</organism>
<dbReference type="PANTHER" id="PTHR30136">
    <property type="entry name" value="HELIX-TURN-HELIX TRANSCRIPTIONAL REGULATOR, ICLR FAMILY"/>
    <property type="match status" value="1"/>
</dbReference>
<dbReference type="RefSeq" id="WP_245776094.1">
    <property type="nucleotide sequence ID" value="NZ_FOZX01000010.1"/>
</dbReference>
<dbReference type="InterPro" id="IPR050707">
    <property type="entry name" value="HTH_MetabolicPath_Reg"/>
</dbReference>
<sequence>METTQVAPASMIDRMVSVLELLRGHQRLTLAQVSRRSSLPRSSAHRILQRLVDFGWVERDGYGYGLGIRVFELGSHVARHDPVHRAAALVLGDLHRSTGLSVHLSALSEDDVVHLERVGASGANWGVGTRSPAVHTAPGRALLAWLAPEELPHEVVSPPSPRGIRSAQQLERELAHVRRSGGLSIDAQLGMPGITVVAAPIGPEGVRARMALSVSGPCELVRVERVAGALRTTAMDIWCAATGVSRLPRRVKAPTRIPSTDVAM</sequence>
<dbReference type="Gene3D" id="1.10.10.10">
    <property type="entry name" value="Winged helix-like DNA-binding domain superfamily/Winged helix DNA-binding domain"/>
    <property type="match status" value="1"/>
</dbReference>
<keyword evidence="7" id="KW-1185">Reference proteome</keyword>
<evidence type="ECO:0000259" key="4">
    <source>
        <dbReference type="PROSITE" id="PS51077"/>
    </source>
</evidence>
<dbReference type="InterPro" id="IPR036388">
    <property type="entry name" value="WH-like_DNA-bd_sf"/>
</dbReference>
<evidence type="ECO:0000313" key="6">
    <source>
        <dbReference type="EMBL" id="SFT00049.1"/>
    </source>
</evidence>
<feature type="domain" description="HTH iclR-type" evidence="4">
    <location>
        <begin position="9"/>
        <end position="68"/>
    </location>
</feature>
<dbReference type="GO" id="GO:0003700">
    <property type="term" value="F:DNA-binding transcription factor activity"/>
    <property type="evidence" value="ECO:0007669"/>
    <property type="project" value="TreeGrafter"/>
</dbReference>
<dbReference type="InterPro" id="IPR005471">
    <property type="entry name" value="Tscrpt_reg_IclR_N"/>
</dbReference>
<feature type="domain" description="IclR-ED" evidence="5">
    <location>
        <begin position="69"/>
        <end position="250"/>
    </location>
</feature>
<keyword evidence="1" id="KW-0805">Transcription regulation</keyword>
<keyword evidence="2" id="KW-0238">DNA-binding</keyword>
<dbReference type="SMART" id="SM00346">
    <property type="entry name" value="HTH_ICLR"/>
    <property type="match status" value="1"/>
</dbReference>
<keyword evidence="3" id="KW-0804">Transcription</keyword>
<name>A0A1I6UF02_9PSEU</name>
<dbReference type="SUPFAM" id="SSF46785">
    <property type="entry name" value="Winged helix' DNA-binding domain"/>
    <property type="match status" value="1"/>
</dbReference>
<gene>
    <name evidence="6" type="ORF">SAMN05660874_04868</name>
</gene>
<dbReference type="PROSITE" id="PS51078">
    <property type="entry name" value="ICLR_ED"/>
    <property type="match status" value="1"/>
</dbReference>
<dbReference type="EMBL" id="FOZX01000010">
    <property type="protein sequence ID" value="SFT00049.1"/>
    <property type="molecule type" value="Genomic_DNA"/>
</dbReference>
<accession>A0A1I6UF02</accession>
<dbReference type="Proteomes" id="UP000198852">
    <property type="component" value="Unassembled WGS sequence"/>
</dbReference>
<dbReference type="PANTHER" id="PTHR30136:SF35">
    <property type="entry name" value="HTH-TYPE TRANSCRIPTIONAL REGULATOR RV1719"/>
    <property type="match status" value="1"/>
</dbReference>
<dbReference type="AlphaFoldDB" id="A0A1I6UF02"/>
<evidence type="ECO:0000256" key="3">
    <source>
        <dbReference type="ARBA" id="ARBA00023163"/>
    </source>
</evidence>
<evidence type="ECO:0000259" key="5">
    <source>
        <dbReference type="PROSITE" id="PS51078"/>
    </source>
</evidence>
<dbReference type="SUPFAM" id="SSF55781">
    <property type="entry name" value="GAF domain-like"/>
    <property type="match status" value="1"/>
</dbReference>
<reference evidence="7" key="1">
    <citation type="submission" date="2016-10" db="EMBL/GenBank/DDBJ databases">
        <authorList>
            <person name="Varghese N."/>
            <person name="Submissions S."/>
        </authorList>
    </citation>
    <scope>NUCLEOTIDE SEQUENCE [LARGE SCALE GENOMIC DNA]</scope>
    <source>
        <strain evidence="7">DSM 44771</strain>
    </source>
</reference>
<evidence type="ECO:0000313" key="7">
    <source>
        <dbReference type="Proteomes" id="UP000198852"/>
    </source>
</evidence>
<protein>
    <submittedName>
        <fullName evidence="6">Transcriptional regulator, IclR family</fullName>
    </submittedName>
</protein>
<dbReference type="InterPro" id="IPR036390">
    <property type="entry name" value="WH_DNA-bd_sf"/>
</dbReference>
<dbReference type="PROSITE" id="PS51077">
    <property type="entry name" value="HTH_ICLR"/>
    <property type="match status" value="1"/>
</dbReference>
<dbReference type="Pfam" id="PF01614">
    <property type="entry name" value="IclR_C"/>
    <property type="match status" value="1"/>
</dbReference>
<dbReference type="STRING" id="95161.SAMN05660874_04868"/>
<dbReference type="Pfam" id="PF09339">
    <property type="entry name" value="HTH_IclR"/>
    <property type="match status" value="1"/>
</dbReference>
<dbReference type="InterPro" id="IPR029016">
    <property type="entry name" value="GAF-like_dom_sf"/>
</dbReference>
<dbReference type="InterPro" id="IPR014757">
    <property type="entry name" value="Tscrpt_reg_IclR_C"/>
</dbReference>
<dbReference type="Gene3D" id="3.30.450.40">
    <property type="match status" value="1"/>
</dbReference>
<evidence type="ECO:0000256" key="2">
    <source>
        <dbReference type="ARBA" id="ARBA00023125"/>
    </source>
</evidence>
<proteinExistence type="predicted"/>
<dbReference type="GO" id="GO:0003677">
    <property type="term" value="F:DNA binding"/>
    <property type="evidence" value="ECO:0007669"/>
    <property type="project" value="UniProtKB-KW"/>
</dbReference>
<evidence type="ECO:0000256" key="1">
    <source>
        <dbReference type="ARBA" id="ARBA00023015"/>
    </source>
</evidence>
<dbReference type="GO" id="GO:0045892">
    <property type="term" value="P:negative regulation of DNA-templated transcription"/>
    <property type="evidence" value="ECO:0007669"/>
    <property type="project" value="TreeGrafter"/>
</dbReference>